<dbReference type="InterPro" id="IPR036427">
    <property type="entry name" value="Bromodomain-like_sf"/>
</dbReference>
<dbReference type="SUPFAM" id="SSF57903">
    <property type="entry name" value="FYVE/PHD zinc finger"/>
    <property type="match status" value="1"/>
</dbReference>
<dbReference type="Proteomes" id="UP000325577">
    <property type="component" value="Linkage Group LG20"/>
</dbReference>
<dbReference type="EMBL" id="CM018044">
    <property type="protein sequence ID" value="KAA8529561.1"/>
    <property type="molecule type" value="Genomic_DNA"/>
</dbReference>
<evidence type="ECO:0000259" key="10">
    <source>
        <dbReference type="PROSITE" id="PS50014"/>
    </source>
</evidence>
<dbReference type="InterPro" id="IPR019787">
    <property type="entry name" value="Znf_PHD-finger"/>
</dbReference>
<dbReference type="GO" id="GO:0008270">
    <property type="term" value="F:zinc ion binding"/>
    <property type="evidence" value="ECO:0007669"/>
    <property type="project" value="UniProtKB-KW"/>
</dbReference>
<evidence type="ECO:0000256" key="7">
    <source>
        <dbReference type="PROSITE-ProRule" id="PRU00035"/>
    </source>
</evidence>
<sequence length="1742" mass="192676">MSSCTGKNAHEDSEIHKAKSLTTAPSSLPQRYGNIIPDNLGLGDIIGEFSVEGKSSSLVWDLVSKTLLHACHDVYKQTGALQFYCKHVADGLNVKAMDILDSLSKFCYLSGPTDIPHLIQSDGEFDTSCKMLEKWLQQDRFGLDVDFVQEIIEQLPEVHACSEYNFLDKRSHISSLQTVGSGYLLAKRKTELQSEIEAGGLFRSCKRPGKQAFEGSEMKDSCPLGKPVSSKLPGFLVGDVLQAWEFLCRFSVVLGLEDALSFQELECELIDPWLDGQTLREKDGNKMQASGGVTLCKSNGVDDHALHPSSASASAVSSENPHAFISMETVSMREDAHASMASHSRYTGVLLTKAHSSLLNVLVSELLTKVAAYVDPSFDAGESKSKRGRKKDLDNSITARKTKLDMLPINELTWPELARRYILAVLSMEGNLDPAEITCREYGKVFHCLQGDGGTLCGSLTGVAGMEADALLLAEAMKQIFGSVKSKSDVSIGEESDAGGVSKMIKVNDSEVPEWAQALEPVRKLPTNVGARIRRCVYDALQKNPPEWAKQKLEHSISKAVYKGNASGPTKRAVISLLAEVSRENPRHKPDKKEKAKSVNTTDLIMKKCRIVLRRAAAADEEKVFCNLLGRAVMNSNDDDEGLLGYPAMVSRPLDFRTVDLRLAAGAYCGSHEAFLEDVREVWHNIRTAYGDRSDLIDLAETLSQKFEALYEKEVLTMVQLVESANSKCLSDEAKKEMEDMLVCASESSLPKAPWDDGVCKVCGIDKDDDNVLLCDTCDSEYHTYCLNPPLARIPEGNWYCPSCVAGQFTSQGASCGSHVINRCRKKRYQGEFTHNLLEVLAKLANTMELKEYWEFRVEERILLIKFLCDEALNSAIIRDHLDRCASMSADLQQKLRSLSSEWKNLKFREEILATNLARVNTNVRNGVVELGSEVFASANDGKLMGQLPNGSSCISSFGNLVQLEDGRQWNGPNDHSKPCWSSSKSSSEKPCTNTQNQILRASDMVGQLQYQHPVKDQNLVSENLFSHTHQKEDPNDLSGEIARSNFSAQLDLRHGSGKDSMLASSQVPQGHISFDTSGTRMAEHTPLMNVNSEHSFDGHHSSGLADANVSQAYNLELNSLKNEISVLHDSIARIESELLKVSVRKEYLGRDSAGQLYLVFGGPGSCPGLVSGIMATLRNSFSYGIENPSTSRGLDVSNLYEYEQNNGVPICTWLSYQSDAEIEALIGWLKDTDARERELKESILNWQRNKSKESNNAGNLVQNEKQPSLLKPSNMGKAVDSTFLVTKAVVALEKKYGPCLELQATDIPKKRDQKAKLIYEGRLYRCECLEPIWPSRHHCLSCHRTFYTSEELEGHGDGMCSTNLPIPENCKVAEDSMKQKWMMRTETAVEKCSDDTGIARASKSDKLELGSNLIQFQKEPECPFDFEEISAKFVTQNSTKEIVRNIGLLGSNGIPSFVHSMSPYLSDPALALAPNRKIGVNTDKKSTNLEDRLQQSIEGTNIGAGMNYCNTSSNLNRCAENGIEGEASKIEILKSNCMNERNRFSSIKNKSPALGVGKCCVIRESSLRPLVGRVAQILRRLKVNLLDMDAALPEEALRLSMAHSERRYAWRAYVKSAKSIYEMVLAAIMLENMMRAEYLKNDWWYWSSLSAAAKISTLSALALHIYTLDAAIIYEKPGPSLDSREILKPCCNSDKETLPDPGSTNNSKPGSPLVQKSLNSDLTDNSKLKGRTSKRRKDSGG</sequence>
<dbReference type="Pfam" id="PF00628">
    <property type="entry name" value="PHD"/>
    <property type="match status" value="1"/>
</dbReference>
<evidence type="ECO:0000256" key="8">
    <source>
        <dbReference type="PROSITE-ProRule" id="PRU00146"/>
    </source>
</evidence>
<feature type="domain" description="PHD-type" evidence="11">
    <location>
        <begin position="757"/>
        <end position="807"/>
    </location>
</feature>
<evidence type="ECO:0000313" key="12">
    <source>
        <dbReference type="EMBL" id="KAA8529561.1"/>
    </source>
</evidence>
<feature type="compositionally biased region" description="Low complexity" evidence="9">
    <location>
        <begin position="979"/>
        <end position="992"/>
    </location>
</feature>
<dbReference type="PANTHER" id="PTHR47162">
    <property type="entry name" value="OS02G0192300 PROTEIN"/>
    <property type="match status" value="1"/>
</dbReference>
<feature type="compositionally biased region" description="Polar residues" evidence="9">
    <location>
        <begin position="1703"/>
        <end position="1726"/>
    </location>
</feature>
<dbReference type="InterPro" id="IPR019786">
    <property type="entry name" value="Zinc_finger_PHD-type_CS"/>
</dbReference>
<feature type="region of interest" description="Disordered" evidence="9">
    <location>
        <begin position="1693"/>
        <end position="1742"/>
    </location>
</feature>
<evidence type="ECO:0000256" key="1">
    <source>
        <dbReference type="ARBA" id="ARBA00004123"/>
    </source>
</evidence>
<keyword evidence="4" id="KW-0862">Zinc</keyword>
<organism evidence="12 13">
    <name type="scientific">Nyssa sinensis</name>
    <dbReference type="NCBI Taxonomy" id="561372"/>
    <lineage>
        <taxon>Eukaryota</taxon>
        <taxon>Viridiplantae</taxon>
        <taxon>Streptophyta</taxon>
        <taxon>Embryophyta</taxon>
        <taxon>Tracheophyta</taxon>
        <taxon>Spermatophyta</taxon>
        <taxon>Magnoliopsida</taxon>
        <taxon>eudicotyledons</taxon>
        <taxon>Gunneridae</taxon>
        <taxon>Pentapetalae</taxon>
        <taxon>asterids</taxon>
        <taxon>Cornales</taxon>
        <taxon>Nyssaceae</taxon>
        <taxon>Nyssa</taxon>
    </lineage>
</organism>
<reference evidence="12 13" key="1">
    <citation type="submission" date="2019-09" db="EMBL/GenBank/DDBJ databases">
        <title>A chromosome-level genome assembly of the Chinese tupelo Nyssa sinensis.</title>
        <authorList>
            <person name="Yang X."/>
            <person name="Kang M."/>
            <person name="Yang Y."/>
            <person name="Xiong H."/>
            <person name="Wang M."/>
            <person name="Zhang Z."/>
            <person name="Wang Z."/>
            <person name="Wu H."/>
            <person name="Ma T."/>
            <person name="Liu J."/>
            <person name="Xi Z."/>
        </authorList>
    </citation>
    <scope>NUCLEOTIDE SEQUENCE [LARGE SCALE GENOMIC DNA]</scope>
    <source>
        <strain evidence="12">J267</strain>
        <tissue evidence="12">Leaf</tissue>
    </source>
</reference>
<keyword evidence="5 7" id="KW-0103">Bromodomain</keyword>
<dbReference type="InterPro" id="IPR013083">
    <property type="entry name" value="Znf_RING/FYVE/PHD"/>
</dbReference>
<proteinExistence type="predicted"/>
<dbReference type="Gene3D" id="3.30.40.10">
    <property type="entry name" value="Zinc/RING finger domain, C3HC4 (zinc finger)"/>
    <property type="match status" value="1"/>
</dbReference>
<keyword evidence="2" id="KW-0479">Metal-binding</keyword>
<dbReference type="OrthoDB" id="1903104at2759"/>
<comment type="subcellular location">
    <subcellularLocation>
        <location evidence="1">Nucleus</location>
    </subcellularLocation>
</comment>
<dbReference type="PROSITE" id="PS51543">
    <property type="entry name" value="FYRC"/>
    <property type="match status" value="1"/>
</dbReference>
<evidence type="ECO:0000256" key="5">
    <source>
        <dbReference type="ARBA" id="ARBA00023117"/>
    </source>
</evidence>
<evidence type="ECO:0000313" key="13">
    <source>
        <dbReference type="Proteomes" id="UP000325577"/>
    </source>
</evidence>
<dbReference type="GO" id="GO:0000785">
    <property type="term" value="C:chromatin"/>
    <property type="evidence" value="ECO:0007669"/>
    <property type="project" value="UniProtKB-ARBA"/>
</dbReference>
<dbReference type="InterPro" id="IPR003889">
    <property type="entry name" value="FYrich_C"/>
</dbReference>
<dbReference type="PROSITE" id="PS50014">
    <property type="entry name" value="BROMODOMAIN_2"/>
    <property type="match status" value="1"/>
</dbReference>
<keyword evidence="13" id="KW-1185">Reference proteome</keyword>
<evidence type="ECO:0000256" key="6">
    <source>
        <dbReference type="ARBA" id="ARBA00023242"/>
    </source>
</evidence>
<dbReference type="SUPFAM" id="SSF47370">
    <property type="entry name" value="Bromodomain"/>
    <property type="match status" value="1"/>
</dbReference>
<evidence type="ECO:0000256" key="4">
    <source>
        <dbReference type="ARBA" id="ARBA00022833"/>
    </source>
</evidence>
<evidence type="ECO:0000259" key="11">
    <source>
        <dbReference type="PROSITE" id="PS50016"/>
    </source>
</evidence>
<dbReference type="CDD" id="cd04369">
    <property type="entry name" value="Bromodomain"/>
    <property type="match status" value="1"/>
</dbReference>
<accession>A0A5J5AKA5</accession>
<dbReference type="Gene3D" id="1.20.920.10">
    <property type="entry name" value="Bromodomain-like"/>
    <property type="match status" value="1"/>
</dbReference>
<dbReference type="Pfam" id="PF00439">
    <property type="entry name" value="Bromodomain"/>
    <property type="match status" value="1"/>
</dbReference>
<dbReference type="PROSITE" id="PS50016">
    <property type="entry name" value="ZF_PHD_2"/>
    <property type="match status" value="1"/>
</dbReference>
<protein>
    <recommendedName>
        <fullName evidence="14">PHD-type domain-containing protein</fullName>
    </recommendedName>
</protein>
<keyword evidence="6" id="KW-0539">Nucleus</keyword>
<feature type="compositionally biased region" description="Basic and acidic residues" evidence="9">
    <location>
        <begin position="8"/>
        <end position="17"/>
    </location>
</feature>
<dbReference type="InterPro" id="IPR001965">
    <property type="entry name" value="Znf_PHD"/>
</dbReference>
<feature type="region of interest" description="Disordered" evidence="9">
    <location>
        <begin position="1252"/>
        <end position="1274"/>
    </location>
</feature>
<dbReference type="InterPro" id="IPR028942">
    <property type="entry name" value="WHIM1_dom"/>
</dbReference>
<dbReference type="PROSITE" id="PS01359">
    <property type="entry name" value="ZF_PHD_1"/>
    <property type="match status" value="1"/>
</dbReference>
<dbReference type="SMART" id="SM00297">
    <property type="entry name" value="BROMO"/>
    <property type="match status" value="1"/>
</dbReference>
<dbReference type="PANTHER" id="PTHR47162:SF10">
    <property type="entry name" value="METHYL-CPG-BINDING DOMAIN-CONTAINING PROTEIN 9 ISOFORM X1"/>
    <property type="match status" value="1"/>
</dbReference>
<feature type="region of interest" description="Disordered" evidence="9">
    <location>
        <begin position="972"/>
        <end position="994"/>
    </location>
</feature>
<feature type="domain" description="Bromo" evidence="10">
    <location>
        <begin position="646"/>
        <end position="697"/>
    </location>
</feature>
<feature type="compositionally biased region" description="Basic residues" evidence="9">
    <location>
        <begin position="1729"/>
        <end position="1742"/>
    </location>
</feature>
<evidence type="ECO:0000256" key="2">
    <source>
        <dbReference type="ARBA" id="ARBA00022723"/>
    </source>
</evidence>
<gene>
    <name evidence="12" type="ORF">F0562_033640</name>
</gene>
<feature type="compositionally biased region" description="Polar residues" evidence="9">
    <location>
        <begin position="1252"/>
        <end position="1267"/>
    </location>
</feature>
<feature type="region of interest" description="Disordered" evidence="9">
    <location>
        <begin position="1"/>
        <end position="20"/>
    </location>
</feature>
<evidence type="ECO:0000256" key="9">
    <source>
        <dbReference type="SAM" id="MobiDB-lite"/>
    </source>
</evidence>
<evidence type="ECO:0000256" key="3">
    <source>
        <dbReference type="ARBA" id="ARBA00022771"/>
    </source>
</evidence>
<keyword evidence="3 8" id="KW-0863">Zinc-finger</keyword>
<dbReference type="GO" id="GO:0005634">
    <property type="term" value="C:nucleus"/>
    <property type="evidence" value="ECO:0007669"/>
    <property type="project" value="UniProtKB-SubCell"/>
</dbReference>
<dbReference type="InterPro" id="IPR011011">
    <property type="entry name" value="Znf_FYVE_PHD"/>
</dbReference>
<name>A0A5J5AKA5_9ASTE</name>
<dbReference type="CDD" id="cd15519">
    <property type="entry name" value="PHD1_Lid2p_like"/>
    <property type="match status" value="1"/>
</dbReference>
<dbReference type="InterPro" id="IPR001487">
    <property type="entry name" value="Bromodomain"/>
</dbReference>
<dbReference type="Pfam" id="PF15612">
    <property type="entry name" value="WHIM1"/>
    <property type="match status" value="1"/>
</dbReference>
<evidence type="ECO:0008006" key="14">
    <source>
        <dbReference type="Google" id="ProtNLM"/>
    </source>
</evidence>
<dbReference type="SMART" id="SM00249">
    <property type="entry name" value="PHD"/>
    <property type="match status" value="1"/>
</dbReference>